<accession>A0A382GM85</accession>
<evidence type="ECO:0000313" key="1">
    <source>
        <dbReference type="EMBL" id="SVB76246.1"/>
    </source>
</evidence>
<protein>
    <submittedName>
        <fullName evidence="1">Uncharacterized protein</fullName>
    </submittedName>
</protein>
<feature type="non-terminal residue" evidence="1">
    <location>
        <position position="1"/>
    </location>
</feature>
<dbReference type="EMBL" id="UINC01056339">
    <property type="protein sequence ID" value="SVB76246.1"/>
    <property type="molecule type" value="Genomic_DNA"/>
</dbReference>
<dbReference type="AlphaFoldDB" id="A0A382GM85"/>
<reference evidence="1" key="1">
    <citation type="submission" date="2018-05" db="EMBL/GenBank/DDBJ databases">
        <authorList>
            <person name="Lanie J.A."/>
            <person name="Ng W.-L."/>
            <person name="Kazmierczak K.M."/>
            <person name="Andrzejewski T.M."/>
            <person name="Davidsen T.M."/>
            <person name="Wayne K.J."/>
            <person name="Tettelin H."/>
            <person name="Glass J.I."/>
            <person name="Rusch D."/>
            <person name="Podicherti R."/>
            <person name="Tsui H.-C.T."/>
            <person name="Winkler M.E."/>
        </authorList>
    </citation>
    <scope>NUCLEOTIDE SEQUENCE</scope>
</reference>
<sequence>VFYFSKNLLKTLASFFVIQASYLFSASDADFFMAGYGGDVDIYNIRAKGQGNGGLQGGFMIVGEELEYAFWECQVKFDDGGWFYLNGTGSNGGDDDNGSVFDNGTFRPVSAGEDVQIHYSHAELLATTGYPGSVEGVTMRIRIKSAGGTYLPDDDGESYSFDLVAPTLQSAVVRSNNSNQDWAKLGDVITVTLTAPAGDDAEDLGSSTLWSATIQDITGNVAGSARTWTVSSEVINHEEGPVSFSIIYYDEYKNPGSVLSEPLNSSLSVIIDKTAPVVTAAIISNNDANTLAKVDDEITLTITGKDESGGAEYIQVPTVTIMGNARTFAAGTMTPNIAAIEFTAVYTMQVDDDPGLVEFEISD</sequence>
<gene>
    <name evidence="1" type="ORF">METZ01_LOCUS229100</name>
</gene>
<proteinExistence type="predicted"/>
<organism evidence="1">
    <name type="scientific">marine metagenome</name>
    <dbReference type="NCBI Taxonomy" id="408172"/>
    <lineage>
        <taxon>unclassified sequences</taxon>
        <taxon>metagenomes</taxon>
        <taxon>ecological metagenomes</taxon>
    </lineage>
</organism>
<name>A0A382GM85_9ZZZZ</name>
<feature type="non-terminal residue" evidence="1">
    <location>
        <position position="363"/>
    </location>
</feature>